<dbReference type="RefSeq" id="WP_110519295.1">
    <property type="nucleotide sequence ID" value="NZ_PDOF01000001.1"/>
</dbReference>
<evidence type="ECO:0000313" key="1">
    <source>
        <dbReference type="EMBL" id="PYZ98963.1"/>
    </source>
</evidence>
<dbReference type="OrthoDB" id="2692055at2"/>
<name>A0A2W0HAS5_9BACI</name>
<gene>
    <name evidence="1" type="ORF">CR205_10455</name>
</gene>
<accession>A0A2W0HAS5</accession>
<dbReference type="EMBL" id="PDOF01000001">
    <property type="protein sequence ID" value="PYZ98963.1"/>
    <property type="molecule type" value="Genomic_DNA"/>
</dbReference>
<comment type="caution">
    <text evidence="1">The sequence shown here is derived from an EMBL/GenBank/DDBJ whole genome shotgun (WGS) entry which is preliminary data.</text>
</comment>
<sequence>MTLANRMIFSDNFFSAGQTPIFNEEKEQIGSLDLKSAFNSNVDIINQDGDLLMKGSFPVFSNQWKVTDFRGEELGSLKQNITLFSKKFEYRTGSRGTYRIEGEGFSHDYKILGEDGDLHGDFHKTSGFFEAASFELLNQSDVLGDEELIAIVMGVNMLNKRKKRRNRN</sequence>
<dbReference type="Proteomes" id="UP000248066">
    <property type="component" value="Unassembled WGS sequence"/>
</dbReference>
<dbReference type="AlphaFoldDB" id="A0A2W0HAS5"/>
<protein>
    <submittedName>
        <fullName evidence="1">Uncharacterized protein</fullName>
    </submittedName>
</protein>
<organism evidence="1 2">
    <name type="scientific">Alteribacter lacisalsi</name>
    <dbReference type="NCBI Taxonomy" id="2045244"/>
    <lineage>
        <taxon>Bacteria</taxon>
        <taxon>Bacillati</taxon>
        <taxon>Bacillota</taxon>
        <taxon>Bacilli</taxon>
        <taxon>Bacillales</taxon>
        <taxon>Bacillaceae</taxon>
        <taxon>Alteribacter</taxon>
    </lineage>
</organism>
<reference evidence="1 2" key="1">
    <citation type="submission" date="2017-10" db="EMBL/GenBank/DDBJ databases">
        <title>Bacillus sp. nov., a halophilic bacterium isolated from a Yangshapao Lake.</title>
        <authorList>
            <person name="Wang H."/>
        </authorList>
    </citation>
    <scope>NUCLEOTIDE SEQUENCE [LARGE SCALE GENOMIC DNA]</scope>
    <source>
        <strain evidence="1 2">YSP-3</strain>
    </source>
</reference>
<proteinExistence type="predicted"/>
<keyword evidence="2" id="KW-1185">Reference proteome</keyword>
<evidence type="ECO:0000313" key="2">
    <source>
        <dbReference type="Proteomes" id="UP000248066"/>
    </source>
</evidence>